<dbReference type="Proteomes" id="UP000236895">
    <property type="component" value="Unassembled WGS sequence"/>
</dbReference>
<evidence type="ECO:0000313" key="3">
    <source>
        <dbReference type="EMBL" id="RPD37546.1"/>
    </source>
</evidence>
<reference evidence="2 5" key="2">
    <citation type="journal article" date="2017" name="PLoS ONE">
        <title>Genomic sequence of 'Candidatus Liberibacter solanacearum' haplotype C and its comparison with haplotype A and B genomes.</title>
        <authorList>
            <person name="Wang J."/>
            <person name="Haapalainen M."/>
            <person name="Schott T."/>
            <person name="Thompson S.M."/>
            <person name="Smith G.R."/>
            <person name="Nissinen A.I."/>
            <person name="Pirhonen M."/>
        </authorList>
    </citation>
    <scope>NUCLEOTIDE SEQUENCE [LARGE SCALE GENOMIC DNA]</scope>
    <source>
        <strain evidence="2 5">FIN111</strain>
    </source>
</reference>
<dbReference type="EMBL" id="LVWB01000011">
    <property type="protein sequence ID" value="ONI59620.1"/>
    <property type="molecule type" value="Genomic_DNA"/>
</dbReference>
<dbReference type="PATRIC" id="fig|556287.8.peg.1041"/>
<gene>
    <name evidence="2" type="ORF">AYO25_03150</name>
    <name evidence="3" type="ORF">C0030_001950</name>
    <name evidence="1" type="ORF">DJ66_1035</name>
</gene>
<dbReference type="InterPro" id="IPR038301">
    <property type="entry name" value="AraC-like_sf"/>
</dbReference>
<sequence length="170" mass="19779">MSNRISGAISFMDRTVSSIRLKVLYKECMSLVEETSCYFDEEGLSLSKTLSRVVSSLYTSESVLLTTRLMQMVSWLLLRRALEDGNMTLEQVIAEKKKIKFDSSHLDYTIPEWSDLPSFFRNLVERSLQLQKRVVLLDKEIYRTDLNDVSHKPNHVQTQIKLLEACFENF</sequence>
<dbReference type="InterPro" id="IPR010848">
    <property type="entry name" value="DUF1465"/>
</dbReference>
<dbReference type="OrthoDB" id="9799531at2"/>
<keyword evidence="4" id="KW-1185">Reference proteome</keyword>
<evidence type="ECO:0000313" key="6">
    <source>
        <dbReference type="Proteomes" id="UP000236895"/>
    </source>
</evidence>
<dbReference type="AlphaFoldDB" id="A0A094Z3H5"/>
<protein>
    <submittedName>
        <fullName evidence="2">AraC family transcriptional regulator</fullName>
    </submittedName>
    <submittedName>
        <fullName evidence="3">DUF1465 family protein</fullName>
    </submittedName>
</protein>
<dbReference type="Pfam" id="PF07323">
    <property type="entry name" value="DUF1465"/>
    <property type="match status" value="1"/>
</dbReference>
<evidence type="ECO:0000313" key="1">
    <source>
        <dbReference type="EMBL" id="KJZ82289.1"/>
    </source>
</evidence>
<comment type="caution">
    <text evidence="1">The sequence shown here is derived from an EMBL/GenBank/DDBJ whole genome shotgun (WGS) entry which is preliminary data.</text>
</comment>
<reference evidence="1 4" key="1">
    <citation type="journal article" date="2015" name="Phytopathology">
        <title>Genomes of Candidatus Liberibacter solanacearum haplotype A from New Zealand and the USA suggest significant genome plasticity in the species.</title>
        <authorList>
            <person name="Thompson S.M."/>
            <person name="Johnson C.P."/>
            <person name="Lu A.Y."/>
            <person name="Frampton R.A."/>
            <person name="Sullivan K.L."/>
            <person name="Fiers M.W."/>
            <person name="Crowhurst R.N."/>
            <person name="Pitman A.R."/>
            <person name="Scott I."/>
            <person name="Gudmestad N.C."/>
            <person name="Smith G.R."/>
        </authorList>
    </citation>
    <scope>NUCLEOTIDE SEQUENCE [LARGE SCALE GENOMIC DNA]</scope>
    <source>
        <strain evidence="1 4">LsoNZ1</strain>
    </source>
</reference>
<name>A0A094Z3H5_9HYPH</name>
<reference evidence="3 6" key="3">
    <citation type="submission" date="2018-11" db="EMBL/GenBank/DDBJ databases">
        <title>Genome Analysis of Haplotype D of Candidatus Liberibacter Solanacearum.</title>
        <authorList>
            <person name="Katsir L."/>
            <person name="Ruan Z."/>
            <person name="Santos Garcia D."/>
            <person name="Piasezky A."/>
            <person name="Jiang J."/>
            <person name="Sela N."/>
            <person name="Freilich S."/>
            <person name="Bahar O."/>
        </authorList>
    </citation>
    <scope>NUCLEOTIDE SEQUENCE [LARGE SCALE GENOMIC DNA]</scope>
    <source>
        <strain evidence="6">haplotype D1</strain>
        <strain evidence="3">ISR100</strain>
    </source>
</reference>
<dbReference type="EMBL" id="JMTK01000002">
    <property type="protein sequence ID" value="KJZ82289.1"/>
    <property type="molecule type" value="Genomic_DNA"/>
</dbReference>
<accession>A0A094Z3H5</accession>
<dbReference type="Gene3D" id="1.10.8.930">
    <property type="entry name" value="Protein of unknown function DUF1465"/>
    <property type="match status" value="1"/>
</dbReference>
<organism evidence="1 4">
    <name type="scientific">Candidatus Liberibacter solanacearum</name>
    <dbReference type="NCBI Taxonomy" id="556287"/>
    <lineage>
        <taxon>Bacteria</taxon>
        <taxon>Pseudomonadati</taxon>
        <taxon>Pseudomonadota</taxon>
        <taxon>Alphaproteobacteria</taxon>
        <taxon>Hyphomicrobiales</taxon>
        <taxon>Rhizobiaceae</taxon>
        <taxon>Liberibacter</taxon>
    </lineage>
</organism>
<evidence type="ECO:0000313" key="2">
    <source>
        <dbReference type="EMBL" id="ONI59620.1"/>
    </source>
</evidence>
<evidence type="ECO:0000313" key="5">
    <source>
        <dbReference type="Proteomes" id="UP000189542"/>
    </source>
</evidence>
<dbReference type="EMBL" id="PKRU02000008">
    <property type="protein sequence ID" value="RPD37546.1"/>
    <property type="molecule type" value="Genomic_DNA"/>
</dbReference>
<dbReference type="Proteomes" id="UP000033731">
    <property type="component" value="Unassembled WGS sequence"/>
</dbReference>
<proteinExistence type="predicted"/>
<dbReference type="RefSeq" id="WP_013461820.1">
    <property type="nucleotide sequence ID" value="NZ_JMTK01000002.1"/>
</dbReference>
<dbReference type="Proteomes" id="UP000189542">
    <property type="component" value="Unassembled WGS sequence"/>
</dbReference>
<dbReference type="GeneID" id="96885917"/>
<evidence type="ECO:0000313" key="4">
    <source>
        <dbReference type="Proteomes" id="UP000033731"/>
    </source>
</evidence>